<reference evidence="2 3" key="1">
    <citation type="journal article" date="2023" name="Plants (Basel)">
        <title>Bridging the Gap: Combining Genomics and Transcriptomics Approaches to Understand Stylosanthes scabra, an Orphan Legume from the Brazilian Caatinga.</title>
        <authorList>
            <person name="Ferreira-Neto J.R.C."/>
            <person name="da Silva M.D."/>
            <person name="Binneck E."/>
            <person name="de Melo N.F."/>
            <person name="da Silva R.H."/>
            <person name="de Melo A.L.T.M."/>
            <person name="Pandolfi V."/>
            <person name="Bustamante F.O."/>
            <person name="Brasileiro-Vidal A.C."/>
            <person name="Benko-Iseppon A.M."/>
        </authorList>
    </citation>
    <scope>NUCLEOTIDE SEQUENCE [LARGE SCALE GENOMIC DNA]</scope>
    <source>
        <tissue evidence="2">Leaves</tissue>
    </source>
</reference>
<feature type="region of interest" description="Disordered" evidence="1">
    <location>
        <begin position="48"/>
        <end position="167"/>
    </location>
</feature>
<dbReference type="Proteomes" id="UP001341840">
    <property type="component" value="Unassembled WGS sequence"/>
</dbReference>
<comment type="caution">
    <text evidence="2">The sequence shown here is derived from an EMBL/GenBank/DDBJ whole genome shotgun (WGS) entry which is preliminary data.</text>
</comment>
<organism evidence="2 3">
    <name type="scientific">Stylosanthes scabra</name>
    <dbReference type="NCBI Taxonomy" id="79078"/>
    <lineage>
        <taxon>Eukaryota</taxon>
        <taxon>Viridiplantae</taxon>
        <taxon>Streptophyta</taxon>
        <taxon>Embryophyta</taxon>
        <taxon>Tracheophyta</taxon>
        <taxon>Spermatophyta</taxon>
        <taxon>Magnoliopsida</taxon>
        <taxon>eudicotyledons</taxon>
        <taxon>Gunneridae</taxon>
        <taxon>Pentapetalae</taxon>
        <taxon>rosids</taxon>
        <taxon>fabids</taxon>
        <taxon>Fabales</taxon>
        <taxon>Fabaceae</taxon>
        <taxon>Papilionoideae</taxon>
        <taxon>50 kb inversion clade</taxon>
        <taxon>dalbergioids sensu lato</taxon>
        <taxon>Dalbergieae</taxon>
        <taxon>Pterocarpus clade</taxon>
        <taxon>Stylosanthes</taxon>
    </lineage>
</organism>
<dbReference type="EMBL" id="JASCZI010272994">
    <property type="protein sequence ID" value="MED6224003.1"/>
    <property type="molecule type" value="Genomic_DNA"/>
</dbReference>
<feature type="compositionally biased region" description="Basic and acidic residues" evidence="1">
    <location>
        <begin position="66"/>
        <end position="95"/>
    </location>
</feature>
<evidence type="ECO:0000256" key="1">
    <source>
        <dbReference type="SAM" id="MobiDB-lite"/>
    </source>
</evidence>
<feature type="compositionally biased region" description="Basic and acidic residues" evidence="1">
    <location>
        <begin position="123"/>
        <end position="133"/>
    </location>
</feature>
<proteinExistence type="predicted"/>
<evidence type="ECO:0000313" key="2">
    <source>
        <dbReference type="EMBL" id="MED6224003.1"/>
    </source>
</evidence>
<sequence length="198" mass="22680">MPSKGDKGGRPQVLLGRPFLKIVGFKLQYDDEIFTFSVGKTTEVFHLTHPPAPRKKGARQFQIGNKDIKPEKLLKSAERKKSEDSKTDGFKEKGLRIALPQLKKKKKKAPLNMERKKEKKKKQHEEDELEKKMMASKGKAPARTPSTRARGSTSQQQPPLEVQLYETPAHAERAKILEERKVIHERTIKFPKGKDTFE</sequence>
<protein>
    <submittedName>
        <fullName evidence="2">Uncharacterized protein</fullName>
    </submittedName>
</protein>
<name>A0ABU6ZPR8_9FABA</name>
<keyword evidence="3" id="KW-1185">Reference proteome</keyword>
<feature type="compositionally biased region" description="Polar residues" evidence="1">
    <location>
        <begin position="144"/>
        <end position="158"/>
    </location>
</feature>
<accession>A0ABU6ZPR8</accession>
<gene>
    <name evidence="2" type="ORF">PIB30_079600</name>
</gene>
<evidence type="ECO:0000313" key="3">
    <source>
        <dbReference type="Proteomes" id="UP001341840"/>
    </source>
</evidence>